<dbReference type="NCBIfam" id="NF033630">
    <property type="entry name" value="SLATT_6"/>
    <property type="match status" value="1"/>
</dbReference>
<gene>
    <name evidence="3" type="ORF">CBM2605_A260064</name>
</gene>
<comment type="caution">
    <text evidence="3">The sequence shown here is derived from an EMBL/GenBank/DDBJ whole genome shotgun (WGS) entry which is preliminary data.</text>
</comment>
<accession>A0ABY1V0K1</accession>
<keyword evidence="1" id="KW-0812">Transmembrane</keyword>
<keyword evidence="4" id="KW-1185">Reference proteome</keyword>
<evidence type="ECO:0000256" key="1">
    <source>
        <dbReference type="SAM" id="Phobius"/>
    </source>
</evidence>
<evidence type="ECO:0000313" key="3">
    <source>
        <dbReference type="EMBL" id="SOZ36225.1"/>
    </source>
</evidence>
<keyword evidence="1" id="KW-0472">Membrane</keyword>
<feature type="transmembrane region" description="Helical" evidence="1">
    <location>
        <begin position="34"/>
        <end position="53"/>
    </location>
</feature>
<dbReference type="Proteomes" id="UP000256710">
    <property type="component" value="Unassembled WGS sequence"/>
</dbReference>
<reference evidence="3 4" key="1">
    <citation type="submission" date="2018-01" db="EMBL/GenBank/DDBJ databases">
        <authorList>
            <person name="Clerissi C."/>
        </authorList>
    </citation>
    <scope>NUCLEOTIDE SEQUENCE [LARGE SCALE GENOMIC DNA]</scope>
    <source>
        <strain evidence="3">Cupriavidus taiwanensis STM 6082</strain>
    </source>
</reference>
<keyword evidence="1" id="KW-1133">Transmembrane helix</keyword>
<organism evidence="3 4">
    <name type="scientific">Cupriavidus neocaledonicus</name>
    <dbReference type="NCBI Taxonomy" id="1040979"/>
    <lineage>
        <taxon>Bacteria</taxon>
        <taxon>Pseudomonadati</taxon>
        <taxon>Pseudomonadota</taxon>
        <taxon>Betaproteobacteria</taxon>
        <taxon>Burkholderiales</taxon>
        <taxon>Burkholderiaceae</taxon>
        <taxon>Cupriavidus</taxon>
    </lineage>
</organism>
<name>A0ABY1V0K1_9BURK</name>
<evidence type="ECO:0000259" key="2">
    <source>
        <dbReference type="Pfam" id="PF18169"/>
    </source>
</evidence>
<dbReference type="Pfam" id="PF18169">
    <property type="entry name" value="SLATT_6"/>
    <property type="match status" value="1"/>
</dbReference>
<feature type="transmembrane region" description="Helical" evidence="1">
    <location>
        <begin position="59"/>
        <end position="77"/>
    </location>
</feature>
<sequence>MNKDVLLKSIAETAYNVGYGAKVNFATLDIIEKLPGFLSFVGLVVGIYALFVPELTSNQVGAAMVLLGIAGLYLGMYQPDRDRYEAAGKALTAQFYELKNLYNTAKSRPDTADFTDLVQGHSSIQSALVNVSVSKQVLFSDWYAHYKFFWQQQIEWIDEQKSFGLFRDKVPLTAWFAAGFVCLLFIYHFASKLSIFSCLVK</sequence>
<evidence type="ECO:0000313" key="4">
    <source>
        <dbReference type="Proteomes" id="UP000256710"/>
    </source>
</evidence>
<proteinExistence type="predicted"/>
<protein>
    <recommendedName>
        <fullName evidence="2">SMODS and SLOG-associating 2TM effector domain-containing protein</fullName>
    </recommendedName>
</protein>
<feature type="domain" description="SMODS and SLOG-associating 2TM effector" evidence="2">
    <location>
        <begin position="1"/>
        <end position="173"/>
    </location>
</feature>
<dbReference type="RefSeq" id="WP_018005256.1">
    <property type="nucleotide sequence ID" value="NZ_AQUR01000087.1"/>
</dbReference>
<dbReference type="InterPro" id="IPR041119">
    <property type="entry name" value="SLATT_6"/>
</dbReference>
<feature type="transmembrane region" description="Helical" evidence="1">
    <location>
        <begin position="170"/>
        <end position="190"/>
    </location>
</feature>
<dbReference type="EMBL" id="OFTC01000019">
    <property type="protein sequence ID" value="SOZ36225.1"/>
    <property type="molecule type" value="Genomic_DNA"/>
</dbReference>